<proteinExistence type="predicted"/>
<dbReference type="AlphaFoldDB" id="A0A084FWB5"/>
<dbReference type="RefSeq" id="XP_016639176.1">
    <property type="nucleotide sequence ID" value="XM_016783734.1"/>
</dbReference>
<protein>
    <recommendedName>
        <fullName evidence="2">SET domain-containing protein</fullName>
    </recommendedName>
</protein>
<dbReference type="PANTHER" id="PTHR47332:SF6">
    <property type="entry name" value="SET DOMAIN-CONTAINING PROTEIN"/>
    <property type="match status" value="1"/>
</dbReference>
<dbReference type="InterPro" id="IPR046341">
    <property type="entry name" value="SET_dom_sf"/>
</dbReference>
<keyword evidence="1" id="KW-0732">Signal</keyword>
<evidence type="ECO:0000256" key="1">
    <source>
        <dbReference type="SAM" id="SignalP"/>
    </source>
</evidence>
<accession>A0A084FWB5</accession>
<dbReference type="EMBL" id="JOWA01000154">
    <property type="protein sequence ID" value="KEZ39377.1"/>
    <property type="molecule type" value="Genomic_DNA"/>
</dbReference>
<dbReference type="CDD" id="cd20071">
    <property type="entry name" value="SET_SMYD"/>
    <property type="match status" value="1"/>
</dbReference>
<dbReference type="GeneID" id="27719243"/>
<dbReference type="OrthoDB" id="438641at2759"/>
<dbReference type="InterPro" id="IPR011990">
    <property type="entry name" value="TPR-like_helical_dom_sf"/>
</dbReference>
<gene>
    <name evidence="3" type="ORF">SAPIO_CDS10082</name>
</gene>
<dbReference type="Pfam" id="PF00856">
    <property type="entry name" value="SET"/>
    <property type="match status" value="1"/>
</dbReference>
<dbReference type="InterPro" id="IPR053185">
    <property type="entry name" value="SET_domain_protein"/>
</dbReference>
<feature type="domain" description="SET" evidence="2">
    <location>
        <begin position="149"/>
        <end position="305"/>
    </location>
</feature>
<evidence type="ECO:0000313" key="3">
    <source>
        <dbReference type="EMBL" id="KEZ39377.1"/>
    </source>
</evidence>
<dbReference type="InterPro" id="IPR001214">
    <property type="entry name" value="SET_dom"/>
</dbReference>
<dbReference type="SUPFAM" id="SSF82199">
    <property type="entry name" value="SET domain"/>
    <property type="match status" value="1"/>
</dbReference>
<dbReference type="VEuPathDB" id="FungiDB:SAPIO_CDS10082"/>
<sequence length="447" mass="48399">MASHRASSTTGLVLLLASLTPHLTLAEPIPGGPKCLWNPAGPLHSRERTSCPLAVDDTSPPSALDASPWLQPLKCRHSRTQSGRSSSIVETSTNGEAVRCVYSTHDFRGAGLSLVTRPETAANIVGLGGLDDLEASPMSLERVYGRFSTGPSISKSGRPAYAVEDLPGKGKGVIARRRIVKGEVFMVDYPALLVEAGMMSELTPGMRKGVVKLAFENLPRETGAEVLDLAKSTGGDEVLDAFTTNSCNVFMADGEAHLGLFPEVSRMNHACEPNAFYRFSPRSLTVEVAAYRDIEPGEEININYAYLGMPYKERRKYLQDSWNFNCTCHLCLADTATREGSDARRMAIANTRNALTDAQKAGRHGEAIEKAGELVGLCEEEGLFPLVAGFYDSMARGYLEIGDVEDAQVYAELALGGWLEYYGEDSVKVEGGLELLDAIGRRRDKQG</sequence>
<name>A0A084FWB5_PSEDA</name>
<dbReference type="PANTHER" id="PTHR47332">
    <property type="entry name" value="SET DOMAIN-CONTAINING PROTEIN 5"/>
    <property type="match status" value="1"/>
</dbReference>
<evidence type="ECO:0000259" key="2">
    <source>
        <dbReference type="PROSITE" id="PS50280"/>
    </source>
</evidence>
<feature type="signal peptide" evidence="1">
    <location>
        <begin position="1"/>
        <end position="26"/>
    </location>
</feature>
<dbReference type="KEGG" id="sapo:SAPIO_CDS10082"/>
<dbReference type="SMART" id="SM00317">
    <property type="entry name" value="SET"/>
    <property type="match status" value="1"/>
</dbReference>
<dbReference type="Gene3D" id="2.170.270.10">
    <property type="entry name" value="SET domain"/>
    <property type="match status" value="1"/>
</dbReference>
<evidence type="ECO:0000313" key="4">
    <source>
        <dbReference type="Proteomes" id="UP000028545"/>
    </source>
</evidence>
<keyword evidence="4" id="KW-1185">Reference proteome</keyword>
<dbReference type="PROSITE" id="PS50280">
    <property type="entry name" value="SET"/>
    <property type="match status" value="1"/>
</dbReference>
<feature type="chain" id="PRO_5001775064" description="SET domain-containing protein" evidence="1">
    <location>
        <begin position="27"/>
        <end position="447"/>
    </location>
</feature>
<organism evidence="3 4">
    <name type="scientific">Pseudallescheria apiosperma</name>
    <name type="common">Scedosporium apiospermum</name>
    <dbReference type="NCBI Taxonomy" id="563466"/>
    <lineage>
        <taxon>Eukaryota</taxon>
        <taxon>Fungi</taxon>
        <taxon>Dikarya</taxon>
        <taxon>Ascomycota</taxon>
        <taxon>Pezizomycotina</taxon>
        <taxon>Sordariomycetes</taxon>
        <taxon>Hypocreomycetidae</taxon>
        <taxon>Microascales</taxon>
        <taxon>Microascaceae</taxon>
        <taxon>Scedosporium</taxon>
    </lineage>
</organism>
<comment type="caution">
    <text evidence="3">The sequence shown here is derived from an EMBL/GenBank/DDBJ whole genome shotgun (WGS) entry which is preliminary data.</text>
</comment>
<dbReference type="Proteomes" id="UP000028545">
    <property type="component" value="Unassembled WGS sequence"/>
</dbReference>
<dbReference type="HOGENOM" id="CLU_028281_6_0_1"/>
<dbReference type="Gene3D" id="1.25.40.10">
    <property type="entry name" value="Tetratricopeptide repeat domain"/>
    <property type="match status" value="1"/>
</dbReference>
<dbReference type="OMA" id="MHAHEEL"/>
<reference evidence="3 4" key="1">
    <citation type="journal article" date="2014" name="Genome Announc.">
        <title>Draft genome sequence of the pathogenic fungus Scedosporium apiospermum.</title>
        <authorList>
            <person name="Vandeputte P."/>
            <person name="Ghamrawi S."/>
            <person name="Rechenmann M."/>
            <person name="Iltis A."/>
            <person name="Giraud S."/>
            <person name="Fleury M."/>
            <person name="Thornton C."/>
            <person name="Delhaes L."/>
            <person name="Meyer W."/>
            <person name="Papon N."/>
            <person name="Bouchara J.P."/>
        </authorList>
    </citation>
    <scope>NUCLEOTIDE SEQUENCE [LARGE SCALE GENOMIC DNA]</scope>
    <source>
        <strain evidence="3 4">IHEM 14462</strain>
    </source>
</reference>